<evidence type="ECO:0000313" key="4">
    <source>
        <dbReference type="EMBL" id="GAK97048.1"/>
    </source>
</evidence>
<protein>
    <recommendedName>
        <fullName evidence="3">Thiol peroxidase</fullName>
        <shortName evidence="3">Tpx</shortName>
        <ecNumber evidence="3">1.11.1.24</ecNumber>
    </recommendedName>
    <alternativeName>
        <fullName evidence="3">Peroxiredoxin tpx</fullName>
        <shortName evidence="3">Prx</shortName>
    </alternativeName>
    <alternativeName>
        <fullName evidence="3">Thioredoxin peroxidase</fullName>
    </alternativeName>
    <alternativeName>
        <fullName evidence="3">Thioredoxin-dependent peroxiredoxin</fullName>
    </alternativeName>
</protein>
<dbReference type="PROSITE" id="PS51352">
    <property type="entry name" value="THIOREDOXIN_2"/>
    <property type="match status" value="1"/>
</dbReference>
<dbReference type="EMBL" id="BBML01000004">
    <property type="protein sequence ID" value="GAK97048.1"/>
    <property type="molecule type" value="Genomic_DNA"/>
</dbReference>
<dbReference type="HAMAP" id="MF_00269">
    <property type="entry name" value="Tpx"/>
    <property type="match status" value="1"/>
</dbReference>
<dbReference type="Pfam" id="PF08534">
    <property type="entry name" value="Redoxin"/>
    <property type="match status" value="1"/>
</dbReference>
<evidence type="ECO:0000256" key="2">
    <source>
        <dbReference type="ARBA" id="ARBA00023284"/>
    </source>
</evidence>
<dbReference type="InterPro" id="IPR002065">
    <property type="entry name" value="TPX"/>
</dbReference>
<sequence length="166" mass="17998">MATITLGGNEISTSGSLPEVGSQAPDFQLLDSDLNTKTLNDFKGKRLVLNIFPSIDTDTCATSVKNFNKRATELDNTAVLCISRDTPFAQKRFASDEDIENVTNLSDVITGEFGKNYGLEMTSGPLSGFHSRAVVVLDEEGKVIYNQQVGEIADEPDYLSALKSLL</sequence>
<keyword evidence="3 4" id="KW-0575">Peroxidase</keyword>
<comment type="subunit">
    <text evidence="3">Homodimer.</text>
</comment>
<proteinExistence type="inferred from homology"/>
<dbReference type="STRING" id="319236.BST91_04105"/>
<dbReference type="PANTHER" id="PTHR43110">
    <property type="entry name" value="THIOL PEROXIDASE"/>
    <property type="match status" value="1"/>
</dbReference>
<dbReference type="SUPFAM" id="SSF52833">
    <property type="entry name" value="Thioredoxin-like"/>
    <property type="match status" value="1"/>
</dbReference>
<dbReference type="Gene3D" id="3.40.30.10">
    <property type="entry name" value="Glutaredoxin"/>
    <property type="match status" value="1"/>
</dbReference>
<dbReference type="EC" id="1.11.1.24" evidence="3"/>
<dbReference type="PANTHER" id="PTHR43110:SF1">
    <property type="entry name" value="THIOL PEROXIDASE"/>
    <property type="match status" value="1"/>
</dbReference>
<comment type="caution">
    <text evidence="3">Lacks conserved residue(s) required for the propagation of feature annotation.</text>
</comment>
<dbReference type="InterPro" id="IPR036249">
    <property type="entry name" value="Thioredoxin-like_sf"/>
</dbReference>
<keyword evidence="5" id="KW-1185">Reference proteome</keyword>
<keyword evidence="3 4" id="KW-0560">Oxidoreductase</keyword>
<keyword evidence="2 3" id="KW-0676">Redox-active center</keyword>
<dbReference type="InterPro" id="IPR013766">
    <property type="entry name" value="Thioredoxin_domain"/>
</dbReference>
<dbReference type="CDD" id="cd03014">
    <property type="entry name" value="PRX_Atyp2cys"/>
    <property type="match status" value="1"/>
</dbReference>
<comment type="function">
    <text evidence="3">Thiol-specific peroxidase that catalyzes the reduction of hydrogen peroxide and organic hydroperoxides to water and alcohols, respectively. Plays a role in cell protection against oxidative stress by detoxifying peroxides.</text>
</comment>
<comment type="caution">
    <text evidence="4">The sequence shown here is derived from an EMBL/GenBank/DDBJ whole genome shotgun (WGS) entry which is preliminary data.</text>
</comment>
<accession>A0A090Q5N4</accession>
<dbReference type="AlphaFoldDB" id="A0A090Q5N4"/>
<dbReference type="GO" id="GO:0008379">
    <property type="term" value="F:thioredoxin peroxidase activity"/>
    <property type="evidence" value="ECO:0007669"/>
    <property type="project" value="UniProtKB-UniRule"/>
</dbReference>
<dbReference type="InterPro" id="IPR050455">
    <property type="entry name" value="Tpx_Peroxidase_subfamily"/>
</dbReference>
<reference evidence="4" key="1">
    <citation type="journal article" date="2014" name="Genome Announc.">
        <title>Draft Genome Sequences of Marine Flavobacterium Nonlabens Strains NR17, NR24, NR27, NR32, NR33, and Ara13.</title>
        <authorList>
            <person name="Nakanishi M."/>
            <person name="Meirelles P."/>
            <person name="Suzuki R."/>
            <person name="Takatani N."/>
            <person name="Mino S."/>
            <person name="Suda W."/>
            <person name="Oshima K."/>
            <person name="Hattori M."/>
            <person name="Ohkuma M."/>
            <person name="Hosokawa M."/>
            <person name="Miyashita K."/>
            <person name="Thompson F.L."/>
            <person name="Niwa A."/>
            <person name="Sawabe T."/>
            <person name="Sawabe T."/>
        </authorList>
    </citation>
    <scope>NUCLEOTIDE SEQUENCE [LARGE SCALE GENOMIC DNA]</scope>
    <source>
        <strain evidence="4">JCM 19294</strain>
    </source>
</reference>
<dbReference type="Proteomes" id="UP000029221">
    <property type="component" value="Unassembled WGS sequence"/>
</dbReference>
<dbReference type="InterPro" id="IPR013740">
    <property type="entry name" value="Redoxin"/>
</dbReference>
<evidence type="ECO:0000256" key="3">
    <source>
        <dbReference type="HAMAP-Rule" id="MF_00269"/>
    </source>
</evidence>
<feature type="active site" description="Cysteine sulfenic acid (-SOH) intermediate" evidence="3">
    <location>
        <position position="60"/>
    </location>
</feature>
<evidence type="ECO:0000313" key="5">
    <source>
        <dbReference type="Proteomes" id="UP000029221"/>
    </source>
</evidence>
<name>A0A090Q5N4_9FLAO</name>
<dbReference type="eggNOG" id="COG2077">
    <property type="taxonomic scope" value="Bacteria"/>
</dbReference>
<organism evidence="4 5">
    <name type="scientific">Nonlabens tegetincola</name>
    <dbReference type="NCBI Taxonomy" id="323273"/>
    <lineage>
        <taxon>Bacteria</taxon>
        <taxon>Pseudomonadati</taxon>
        <taxon>Bacteroidota</taxon>
        <taxon>Flavobacteriia</taxon>
        <taxon>Flavobacteriales</taxon>
        <taxon>Flavobacteriaceae</taxon>
        <taxon>Nonlabens</taxon>
    </lineage>
</organism>
<dbReference type="RefSeq" id="WP_042278615.1">
    <property type="nucleotide sequence ID" value="NZ_BBML01000004.1"/>
</dbReference>
<keyword evidence="1" id="KW-1015">Disulfide bond</keyword>
<comment type="catalytic activity">
    <reaction evidence="3">
        <text>a hydroperoxide + [thioredoxin]-dithiol = an alcohol + [thioredoxin]-disulfide + H2O</text>
        <dbReference type="Rhea" id="RHEA:62620"/>
        <dbReference type="Rhea" id="RHEA-COMP:10698"/>
        <dbReference type="Rhea" id="RHEA-COMP:10700"/>
        <dbReference type="ChEBI" id="CHEBI:15377"/>
        <dbReference type="ChEBI" id="CHEBI:29950"/>
        <dbReference type="ChEBI" id="CHEBI:30879"/>
        <dbReference type="ChEBI" id="CHEBI:35924"/>
        <dbReference type="ChEBI" id="CHEBI:50058"/>
        <dbReference type="EC" id="1.11.1.24"/>
    </reaction>
</comment>
<keyword evidence="3" id="KW-0049">Antioxidant</keyword>
<evidence type="ECO:0000256" key="1">
    <source>
        <dbReference type="ARBA" id="ARBA00023157"/>
    </source>
</evidence>
<dbReference type="NCBIfam" id="NF001808">
    <property type="entry name" value="PRK00522.1"/>
    <property type="match status" value="1"/>
</dbReference>
<gene>
    <name evidence="3" type="primary">tpx</name>
    <name evidence="4" type="ORF">JCM19294_554</name>
</gene>
<comment type="similarity">
    <text evidence="3">Belongs to the peroxiredoxin family. Tpx subfamily.</text>
</comment>